<keyword evidence="1" id="KW-0812">Transmembrane</keyword>
<dbReference type="EMBL" id="AP026709">
    <property type="protein sequence ID" value="BDQ38840.1"/>
    <property type="molecule type" value="Genomic_DNA"/>
</dbReference>
<proteinExistence type="predicted"/>
<organism evidence="2 3">
    <name type="scientific">Pseudodesulfovibrio nedwellii</name>
    <dbReference type="NCBI Taxonomy" id="2973072"/>
    <lineage>
        <taxon>Bacteria</taxon>
        <taxon>Pseudomonadati</taxon>
        <taxon>Thermodesulfobacteriota</taxon>
        <taxon>Desulfovibrionia</taxon>
        <taxon>Desulfovibrionales</taxon>
        <taxon>Desulfovibrionaceae</taxon>
    </lineage>
</organism>
<keyword evidence="1" id="KW-0472">Membrane</keyword>
<evidence type="ECO:0000313" key="2">
    <source>
        <dbReference type="EMBL" id="BDQ38840.1"/>
    </source>
</evidence>
<evidence type="ECO:0000256" key="1">
    <source>
        <dbReference type="SAM" id="Phobius"/>
    </source>
</evidence>
<reference evidence="2 3" key="1">
    <citation type="submission" date="2022-08" db="EMBL/GenBank/DDBJ databases">
        <title>Genome Sequence of the sulphate-reducing bacterium, Pseudodesulfovibrio sp. SYK.</title>
        <authorList>
            <person name="Kondo R."/>
            <person name="Kataoka T."/>
        </authorList>
    </citation>
    <scope>NUCLEOTIDE SEQUENCE [LARGE SCALE GENOMIC DNA]</scope>
    <source>
        <strain evidence="2 3">SYK</strain>
    </source>
</reference>
<feature type="transmembrane region" description="Helical" evidence="1">
    <location>
        <begin position="58"/>
        <end position="76"/>
    </location>
</feature>
<keyword evidence="3" id="KW-1185">Reference proteome</keyword>
<gene>
    <name evidence="2" type="ORF">SYK_32000</name>
</gene>
<accession>A0ABN6SAI3</accession>
<sequence>MEEMNKRERAEADIKDAEERIRFFNKHWLNHRNILPAFAVSLMVLIFLGMLVPIIMVPVWILGGVYVAVFVGAMYWRSRRADTLNEEMEAVQKAFKEYERGRRKRK</sequence>
<evidence type="ECO:0000313" key="3">
    <source>
        <dbReference type="Proteomes" id="UP001317742"/>
    </source>
</evidence>
<keyword evidence="1" id="KW-1133">Transmembrane helix</keyword>
<evidence type="ECO:0008006" key="4">
    <source>
        <dbReference type="Google" id="ProtNLM"/>
    </source>
</evidence>
<protein>
    <recommendedName>
        <fullName evidence="4">2TM domain-containing protein</fullName>
    </recommendedName>
</protein>
<dbReference type="RefSeq" id="WP_281761331.1">
    <property type="nucleotide sequence ID" value="NZ_AP026709.1"/>
</dbReference>
<name>A0ABN6SAI3_9BACT</name>
<feature type="transmembrane region" description="Helical" evidence="1">
    <location>
        <begin position="34"/>
        <end position="52"/>
    </location>
</feature>
<dbReference type="Proteomes" id="UP001317742">
    <property type="component" value="Chromosome"/>
</dbReference>